<comment type="caution">
    <text evidence="13">The sequence shown here is derived from an EMBL/GenBank/DDBJ whole genome shotgun (WGS) entry which is preliminary data.</text>
</comment>
<dbReference type="GO" id="GO:0005737">
    <property type="term" value="C:cytoplasm"/>
    <property type="evidence" value="ECO:0007669"/>
    <property type="project" value="UniProtKB-SubCell"/>
</dbReference>
<dbReference type="GO" id="GO:0004402">
    <property type="term" value="F:histone acetyltransferase activity"/>
    <property type="evidence" value="ECO:0007669"/>
    <property type="project" value="UniProtKB-UniRule"/>
</dbReference>
<dbReference type="EMBL" id="JAKWBI020000373">
    <property type="protein sequence ID" value="KAJ2895804.1"/>
    <property type="molecule type" value="Genomic_DNA"/>
</dbReference>
<dbReference type="GO" id="GO:0031509">
    <property type="term" value="P:subtelomeric heterochromatin formation"/>
    <property type="evidence" value="ECO:0007669"/>
    <property type="project" value="InterPro"/>
</dbReference>
<evidence type="ECO:0000256" key="11">
    <source>
        <dbReference type="SAM" id="MobiDB-lite"/>
    </source>
</evidence>
<feature type="domain" description="Histone acetyl transferase HAT1 N-terminal" evidence="12">
    <location>
        <begin position="24"/>
        <end position="178"/>
    </location>
</feature>
<dbReference type="Pfam" id="PF10394">
    <property type="entry name" value="Hat1_N"/>
    <property type="match status" value="1"/>
</dbReference>
<dbReference type="InterPro" id="IPR019467">
    <property type="entry name" value="Hat1_N"/>
</dbReference>
<comment type="subunit">
    <text evidence="7">Component of the HAT-B complex composed of at least HAT1 and HAT2. The HAT-B complex binds to histone H4 tail.</text>
</comment>
<keyword evidence="7" id="KW-0963">Cytoplasm</keyword>
<dbReference type="InterPro" id="IPR016181">
    <property type="entry name" value="Acyl_CoA_acyltransferase"/>
</dbReference>
<dbReference type="InterPro" id="IPR037113">
    <property type="entry name" value="Hat1_N_sf"/>
</dbReference>
<proteinExistence type="inferred from homology"/>
<feature type="region of interest" description="Disordered" evidence="11">
    <location>
        <begin position="1"/>
        <end position="23"/>
    </location>
</feature>
<dbReference type="GO" id="GO:0000781">
    <property type="term" value="C:chromosome, telomeric region"/>
    <property type="evidence" value="ECO:0007669"/>
    <property type="project" value="GOC"/>
</dbReference>
<accession>A0AAD5RJ80</accession>
<evidence type="ECO:0000256" key="7">
    <source>
        <dbReference type="PIRNR" id="PIRNR038084"/>
    </source>
</evidence>
<name>A0AAD5RJ80_9PEZI</name>
<dbReference type="InterPro" id="IPR017380">
    <property type="entry name" value="Hist_AcTrfase_B-typ_cat-su"/>
</dbReference>
<comment type="similarity">
    <text evidence="1 7">Belongs to the HAT1 family.</text>
</comment>
<dbReference type="Proteomes" id="UP001201980">
    <property type="component" value="Unassembled WGS sequence"/>
</dbReference>
<comment type="function">
    <text evidence="7">Catalytic component of the histone acetylase B (HAT-B) complex. Has intrinsic substrate specificity that modifies lysine in recognition sequence GXGKXG. Involved in DNA double-strand break repair.</text>
</comment>
<reference evidence="13" key="1">
    <citation type="submission" date="2022-07" db="EMBL/GenBank/DDBJ databases">
        <title>Draft genome sequence of Zalerion maritima ATCC 34329, a (micro)plastics degrading marine fungus.</title>
        <authorList>
            <person name="Paco A."/>
            <person name="Goncalves M.F.M."/>
            <person name="Rocha-Santos T.A.P."/>
            <person name="Alves A."/>
        </authorList>
    </citation>
    <scope>NUCLEOTIDE SEQUENCE</scope>
    <source>
        <strain evidence="13">ATCC 34329</strain>
    </source>
</reference>
<evidence type="ECO:0000256" key="10">
    <source>
        <dbReference type="PIRSR" id="PIRSR038084-3"/>
    </source>
</evidence>
<feature type="region of interest" description="Interaction with histone H4 N-terminus" evidence="9">
    <location>
        <begin position="225"/>
        <end position="227"/>
    </location>
</feature>
<gene>
    <name evidence="13" type="ORF">MKZ38_006158</name>
</gene>
<dbReference type="Pfam" id="PF21184">
    <property type="entry name" value="HAT1_C_fung"/>
    <property type="match status" value="1"/>
</dbReference>
<dbReference type="Gene3D" id="3.90.360.10">
    <property type="entry name" value="Histone acetyl transferase 1 (HAT1), N-terminal domain"/>
    <property type="match status" value="1"/>
</dbReference>
<keyword evidence="5 7" id="KW-0012">Acyltransferase</keyword>
<feature type="region of interest" description="Disordered" evidence="11">
    <location>
        <begin position="460"/>
        <end position="479"/>
    </location>
</feature>
<comment type="subcellular location">
    <subcellularLocation>
        <location evidence="7">Cytoplasm</location>
    </subcellularLocation>
    <subcellularLocation>
        <location evidence="7">Nucleus</location>
    </subcellularLocation>
</comment>
<evidence type="ECO:0000256" key="4">
    <source>
        <dbReference type="ARBA" id="ARBA00022679"/>
    </source>
</evidence>
<evidence type="ECO:0000313" key="13">
    <source>
        <dbReference type="EMBL" id="KAJ2895804.1"/>
    </source>
</evidence>
<evidence type="ECO:0000256" key="2">
    <source>
        <dbReference type="ARBA" id="ARBA00013184"/>
    </source>
</evidence>
<evidence type="ECO:0000256" key="6">
    <source>
        <dbReference type="ARBA" id="ARBA00048017"/>
    </source>
</evidence>
<feature type="compositionally biased region" description="Polar residues" evidence="11">
    <location>
        <begin position="462"/>
        <end position="472"/>
    </location>
</feature>
<evidence type="ECO:0000256" key="8">
    <source>
        <dbReference type="PIRSR" id="PIRSR038084-1"/>
    </source>
</evidence>
<dbReference type="PIRSF" id="PIRSF038084">
    <property type="entry name" value="HAT-B_cat"/>
    <property type="match status" value="1"/>
</dbReference>
<evidence type="ECO:0000259" key="12">
    <source>
        <dbReference type="Pfam" id="PF10394"/>
    </source>
</evidence>
<dbReference type="Gene3D" id="3.40.630.30">
    <property type="match status" value="1"/>
</dbReference>
<dbReference type="PANTHER" id="PTHR12046">
    <property type="entry name" value="HISTONE ACETYLTRANSFERASE TYPE B CATALYTIC SUBUNIT"/>
    <property type="match status" value="1"/>
</dbReference>
<evidence type="ECO:0000256" key="9">
    <source>
        <dbReference type="PIRSR" id="PIRSR038084-2"/>
    </source>
</evidence>
<keyword evidence="7" id="KW-0539">Nucleus</keyword>
<feature type="active site" description="Proton donor/acceptor" evidence="8">
    <location>
        <position position="302"/>
    </location>
</feature>
<dbReference type="GO" id="GO:0005634">
    <property type="term" value="C:nucleus"/>
    <property type="evidence" value="ECO:0007669"/>
    <property type="project" value="UniProtKB-SubCell"/>
</dbReference>
<keyword evidence="4 7" id="KW-0808">Transferase</keyword>
<feature type="region of interest" description="Disordered" evidence="11">
    <location>
        <begin position="485"/>
        <end position="506"/>
    </location>
</feature>
<feature type="site" description="Interaction with histone H4 N-terminus" evidence="10">
    <location>
        <position position="191"/>
    </location>
</feature>
<keyword evidence="14" id="KW-1185">Reference proteome</keyword>
<evidence type="ECO:0000256" key="5">
    <source>
        <dbReference type="ARBA" id="ARBA00023315"/>
    </source>
</evidence>
<evidence type="ECO:0000256" key="3">
    <source>
        <dbReference type="ARBA" id="ARBA00021268"/>
    </source>
</evidence>
<protein>
    <recommendedName>
        <fullName evidence="3 7">Histone acetyltransferase type B catalytic subunit</fullName>
        <ecNumber evidence="2 7">2.3.1.48</ecNumber>
    </recommendedName>
</protein>
<evidence type="ECO:0000256" key="1">
    <source>
        <dbReference type="ARBA" id="ARBA00010543"/>
    </source>
</evidence>
<dbReference type="EC" id="2.3.1.48" evidence="2 7"/>
<dbReference type="AlphaFoldDB" id="A0AAD5RJ80"/>
<feature type="binding site" evidence="9">
    <location>
        <position position="305"/>
    </location>
    <ligand>
        <name>acetyl-CoA</name>
        <dbReference type="ChEBI" id="CHEBI:57288"/>
    </ligand>
</feature>
<comment type="catalytic activity">
    <reaction evidence="6 7">
        <text>L-lysyl-[protein] + acetyl-CoA = N(6)-acetyl-L-lysyl-[protein] + CoA + H(+)</text>
        <dbReference type="Rhea" id="RHEA:45948"/>
        <dbReference type="Rhea" id="RHEA-COMP:9752"/>
        <dbReference type="Rhea" id="RHEA-COMP:10731"/>
        <dbReference type="ChEBI" id="CHEBI:15378"/>
        <dbReference type="ChEBI" id="CHEBI:29969"/>
        <dbReference type="ChEBI" id="CHEBI:57287"/>
        <dbReference type="ChEBI" id="CHEBI:57288"/>
        <dbReference type="ChEBI" id="CHEBI:61930"/>
        <dbReference type="EC" id="2.3.1.48"/>
    </reaction>
</comment>
<evidence type="ECO:0000313" key="14">
    <source>
        <dbReference type="Proteomes" id="UP001201980"/>
    </source>
</evidence>
<organism evidence="13 14">
    <name type="scientific">Zalerion maritima</name>
    <dbReference type="NCBI Taxonomy" id="339359"/>
    <lineage>
        <taxon>Eukaryota</taxon>
        <taxon>Fungi</taxon>
        <taxon>Dikarya</taxon>
        <taxon>Ascomycota</taxon>
        <taxon>Pezizomycotina</taxon>
        <taxon>Sordariomycetes</taxon>
        <taxon>Lulworthiomycetidae</taxon>
        <taxon>Lulworthiales</taxon>
        <taxon>Lulworthiaceae</taxon>
        <taxon>Zalerion</taxon>
    </lineage>
</organism>
<feature type="binding site" evidence="9">
    <location>
        <begin position="267"/>
        <end position="269"/>
    </location>
    <ligand>
        <name>acetyl-CoA</name>
        <dbReference type="ChEBI" id="CHEBI:57288"/>
    </ligand>
</feature>
<dbReference type="SUPFAM" id="SSF55729">
    <property type="entry name" value="Acyl-CoA N-acyltransferases (Nat)"/>
    <property type="match status" value="1"/>
</dbReference>
<sequence length="506" mass="57723">MEANEQGFGPGAAAGALKAPPHRSANSNEAIAISLTRTGENGVKPIAQFHPKFTYPLFEEEQIFGYQGLKINLRYDAADMRPNVKMTYEKKYEVVGDTEPADVASVLTEFLPEVAFQSEKDFIAATKDISEDFKPPGELLQSLDNEEGPYEIWKGNLADPAVRKLVKRMEVMVLFYIEGGSTIVDDSEPEWSLERWTVYFLYQKKWATPEQDVSRYTFVGYSTVYRFHMLEAHTPPATPVEGRKEFELPKGEFSLATLPCRLRISQFLILPPFLHKGNGGRLYHTIFADLLAQEHCKEVTVEDPNEAFDDLRDHSDLKFIRTLPELDAIKINMDWKATDKQDRFDIVDPKAVEALKKRTKIANRQLRRLIEMHLMSQLPESVRPFLPTETKVSVPLRTTADKKVYRLWKQYVKARLYRHNLELLAQMDKSERIEKLDEVQGSVELEYLRLLSLSKSRDEAGTTASASSQNGASVKIEGVSKKRPLEAALKDEKESKRARLEDESSE</sequence>